<comment type="caution">
    <text evidence="1">The sequence shown here is derived from an EMBL/GenBank/DDBJ whole genome shotgun (WGS) entry which is preliminary data.</text>
</comment>
<dbReference type="EMBL" id="VEPZ02000843">
    <property type="protein sequence ID" value="KAE8716515.1"/>
    <property type="molecule type" value="Genomic_DNA"/>
</dbReference>
<dbReference type="AlphaFoldDB" id="A0A6A3BJQ1"/>
<dbReference type="Proteomes" id="UP000436088">
    <property type="component" value="Unassembled WGS sequence"/>
</dbReference>
<reference evidence="1" key="1">
    <citation type="submission" date="2019-09" db="EMBL/GenBank/DDBJ databases">
        <title>Draft genome information of white flower Hibiscus syriacus.</title>
        <authorList>
            <person name="Kim Y.-M."/>
        </authorList>
    </citation>
    <scope>NUCLEOTIDE SEQUENCE [LARGE SCALE GENOMIC DNA]</scope>
    <source>
        <strain evidence="1">YM2019G1</strain>
    </source>
</reference>
<sequence>MDQSPRKNKRVAGLEPLSEETVRGIHKANEDYTLETNGDFRGSWVGTSPLPAMSTRAMVMPMVLIPGKFARVVSVTLKPNLLALVSPGLARADVVKWEERARVG</sequence>
<keyword evidence="2" id="KW-1185">Reference proteome</keyword>
<organism evidence="1 2">
    <name type="scientific">Hibiscus syriacus</name>
    <name type="common">Rose of Sharon</name>
    <dbReference type="NCBI Taxonomy" id="106335"/>
    <lineage>
        <taxon>Eukaryota</taxon>
        <taxon>Viridiplantae</taxon>
        <taxon>Streptophyta</taxon>
        <taxon>Embryophyta</taxon>
        <taxon>Tracheophyta</taxon>
        <taxon>Spermatophyta</taxon>
        <taxon>Magnoliopsida</taxon>
        <taxon>eudicotyledons</taxon>
        <taxon>Gunneridae</taxon>
        <taxon>Pentapetalae</taxon>
        <taxon>rosids</taxon>
        <taxon>malvids</taxon>
        <taxon>Malvales</taxon>
        <taxon>Malvaceae</taxon>
        <taxon>Malvoideae</taxon>
        <taxon>Hibiscus</taxon>
    </lineage>
</organism>
<protein>
    <submittedName>
        <fullName evidence="1">Uncharacterized protein</fullName>
    </submittedName>
</protein>
<evidence type="ECO:0000313" key="1">
    <source>
        <dbReference type="EMBL" id="KAE8716515.1"/>
    </source>
</evidence>
<name>A0A6A3BJQ1_HIBSY</name>
<evidence type="ECO:0000313" key="2">
    <source>
        <dbReference type="Proteomes" id="UP000436088"/>
    </source>
</evidence>
<proteinExistence type="predicted"/>
<gene>
    <name evidence="1" type="ORF">F3Y22_tig00110114pilonHSYRG00182</name>
</gene>
<accession>A0A6A3BJQ1</accession>